<dbReference type="InterPro" id="IPR018357">
    <property type="entry name" value="Hexapep_transf_CS"/>
</dbReference>
<evidence type="ECO:0000313" key="10">
    <source>
        <dbReference type="Proteomes" id="UP000305451"/>
    </source>
</evidence>
<dbReference type="Proteomes" id="UP000305451">
    <property type="component" value="Unassembled WGS sequence"/>
</dbReference>
<dbReference type="GO" id="GO:0008780">
    <property type="term" value="F:acyl-[acyl-carrier-protein]-UDP-N-acetylglucosamine O-acyltransferase activity"/>
    <property type="evidence" value="ECO:0007669"/>
    <property type="project" value="UniProtKB-EC"/>
</dbReference>
<keyword evidence="5" id="KW-0677">Repeat</keyword>
<dbReference type="RefSeq" id="WP_135943651.1">
    <property type="nucleotide sequence ID" value="NZ_BMEI01000001.1"/>
</dbReference>
<gene>
    <name evidence="9" type="primary">lpxA</name>
    <name evidence="9" type="ORF">E5162_04045</name>
</gene>
<evidence type="ECO:0000256" key="6">
    <source>
        <dbReference type="ARBA" id="ARBA00023098"/>
    </source>
</evidence>
<evidence type="ECO:0000256" key="4">
    <source>
        <dbReference type="ARBA" id="ARBA00022679"/>
    </source>
</evidence>
<dbReference type="InterPro" id="IPR029098">
    <property type="entry name" value="Acetyltransf_C"/>
</dbReference>
<dbReference type="AlphaFoldDB" id="A0A4S2HEH3"/>
<dbReference type="PANTHER" id="PTHR43480">
    <property type="entry name" value="ACYL-[ACYL-CARRIER-PROTEIN]--UDP-N-ACETYLGLUCOSAMINE O-ACYLTRANSFERASE"/>
    <property type="match status" value="1"/>
</dbReference>
<keyword evidence="7 9" id="KW-0012">Acyltransferase</keyword>
<keyword evidence="2" id="KW-0444">Lipid biosynthesis</keyword>
<dbReference type="PANTHER" id="PTHR43480:SF1">
    <property type="entry name" value="ACYL-[ACYL-CARRIER-PROTEIN]--UDP-N-ACETYLGLUCOSAMINE O-ACYLTRANSFERASE, MITOCHONDRIAL-RELATED"/>
    <property type="match status" value="1"/>
</dbReference>
<feature type="domain" description="UDP N-acetylglucosamine O-acyltransferase C-terminal" evidence="8">
    <location>
        <begin position="178"/>
        <end position="257"/>
    </location>
</feature>
<dbReference type="Gene3D" id="1.20.1180.10">
    <property type="entry name" value="Udp N-acetylglucosamine O-acyltransferase, C-terminal domain"/>
    <property type="match status" value="1"/>
</dbReference>
<dbReference type="SUPFAM" id="SSF51161">
    <property type="entry name" value="Trimeric LpxA-like enzymes"/>
    <property type="match status" value="1"/>
</dbReference>
<dbReference type="InterPro" id="IPR010137">
    <property type="entry name" value="Lipid_A_LpxA"/>
</dbReference>
<dbReference type="OrthoDB" id="9807278at2"/>
<name>A0A4S2HEH3_9PROT</name>
<dbReference type="EMBL" id="SRXV01000001">
    <property type="protein sequence ID" value="TGY94454.1"/>
    <property type="molecule type" value="Genomic_DNA"/>
</dbReference>
<dbReference type="GO" id="GO:0016020">
    <property type="term" value="C:membrane"/>
    <property type="evidence" value="ECO:0007669"/>
    <property type="project" value="GOC"/>
</dbReference>
<keyword evidence="4 9" id="KW-0808">Transferase</keyword>
<proteinExistence type="predicted"/>
<keyword evidence="10" id="KW-1185">Reference proteome</keyword>
<dbReference type="CDD" id="cd03351">
    <property type="entry name" value="LbH_UDP-GlcNAc_AT"/>
    <property type="match status" value="1"/>
</dbReference>
<dbReference type="InterPro" id="IPR037157">
    <property type="entry name" value="Acetyltransf_C_sf"/>
</dbReference>
<dbReference type="InterPro" id="IPR011004">
    <property type="entry name" value="Trimer_LpxA-like_sf"/>
</dbReference>
<dbReference type="Gene3D" id="2.160.10.10">
    <property type="entry name" value="Hexapeptide repeat proteins"/>
    <property type="match status" value="1"/>
</dbReference>
<dbReference type="PROSITE" id="PS00101">
    <property type="entry name" value="HEXAPEP_TRANSFERASES"/>
    <property type="match status" value="1"/>
</dbReference>
<evidence type="ECO:0000256" key="7">
    <source>
        <dbReference type="ARBA" id="ARBA00023315"/>
    </source>
</evidence>
<evidence type="ECO:0000256" key="1">
    <source>
        <dbReference type="ARBA" id="ARBA00022490"/>
    </source>
</evidence>
<protein>
    <submittedName>
        <fullName evidence="9">Acyl-ACP--UDP-N-acetylglucosamine O-acyltransferase</fullName>
        <ecNumber evidence="9">2.3.1.129</ecNumber>
    </submittedName>
</protein>
<evidence type="ECO:0000259" key="8">
    <source>
        <dbReference type="Pfam" id="PF13720"/>
    </source>
</evidence>
<sequence>MSATIHPTAVVDPKAQLGSDVEIGPFCVVGPDVTLKDRVKLHAHVVIEGRTEVGEDCVFYPFAVIGGAPQDFKFKGGDVRLVIGDRNTFREHCTAHMGTEAGGGLTQLGHDGYFMVGAHIAHDCRVGNNVWFANNATLGGEVSVGDYCILGGLSAIHQRCRVGRYAFIGGGAAVTGEVIPYGMVDNLGWLAGLNLVGLKRRGFSRDLIHDLRAAYRMIFATEGKFTERVEDAARLFGERKEVMEIIDFIQSPSARPLCGPEQR</sequence>
<dbReference type="NCBIfam" id="NF003657">
    <property type="entry name" value="PRK05289.1"/>
    <property type="match status" value="1"/>
</dbReference>
<evidence type="ECO:0000256" key="3">
    <source>
        <dbReference type="ARBA" id="ARBA00022556"/>
    </source>
</evidence>
<accession>A0A4S2HEH3</accession>
<dbReference type="NCBIfam" id="TIGR01852">
    <property type="entry name" value="lipid_A_lpxA"/>
    <property type="match status" value="1"/>
</dbReference>
<comment type="caution">
    <text evidence="9">The sequence shown here is derived from an EMBL/GenBank/DDBJ whole genome shotgun (WGS) entry which is preliminary data.</text>
</comment>
<evidence type="ECO:0000256" key="5">
    <source>
        <dbReference type="ARBA" id="ARBA00022737"/>
    </source>
</evidence>
<dbReference type="Pfam" id="PF13720">
    <property type="entry name" value="Acetyltransf_11"/>
    <property type="match status" value="1"/>
</dbReference>
<dbReference type="GO" id="GO:0009245">
    <property type="term" value="P:lipid A biosynthetic process"/>
    <property type="evidence" value="ECO:0007669"/>
    <property type="project" value="UniProtKB-KW"/>
</dbReference>
<dbReference type="EC" id="2.3.1.129" evidence="9"/>
<keyword evidence="1" id="KW-0963">Cytoplasm</keyword>
<keyword evidence="6" id="KW-0443">Lipid metabolism</keyword>
<reference evidence="9 10" key="1">
    <citation type="journal article" date="2013" name="Int. J. Syst. Evol. Microbiol.">
        <title>Marinicauda pacifica gen. nov., sp. nov., a prosthecate alphaproteobacterium of the family Hyphomonadaceae isolated from deep seawater.</title>
        <authorList>
            <person name="Zhang X.Y."/>
            <person name="Li G.W."/>
            <person name="Wang C.S."/>
            <person name="Zhang Y.J."/>
            <person name="Xu X.W."/>
            <person name="Li H."/>
            <person name="Liu A."/>
            <person name="Liu C."/>
            <person name="Xie B.B."/>
            <person name="Qin Q.L."/>
            <person name="Xu Z."/>
            <person name="Chen X.L."/>
            <person name="Zhou B.C."/>
            <person name="Zhang Y.Z."/>
        </authorList>
    </citation>
    <scope>NUCLEOTIDE SEQUENCE [LARGE SCALE GENOMIC DNA]</scope>
    <source>
        <strain evidence="9 10">P-1 km-3</strain>
    </source>
</reference>
<dbReference type="PIRSF" id="PIRSF000456">
    <property type="entry name" value="UDP-GlcNAc_acltr"/>
    <property type="match status" value="1"/>
</dbReference>
<keyword evidence="3" id="KW-0441">Lipid A biosynthesis</keyword>
<evidence type="ECO:0000256" key="2">
    <source>
        <dbReference type="ARBA" id="ARBA00022516"/>
    </source>
</evidence>
<evidence type="ECO:0000313" key="9">
    <source>
        <dbReference type="EMBL" id="TGY94454.1"/>
    </source>
</evidence>
<organism evidence="9 10">
    <name type="scientific">Marinicauda pacifica</name>
    <dbReference type="NCBI Taxonomy" id="1133559"/>
    <lineage>
        <taxon>Bacteria</taxon>
        <taxon>Pseudomonadati</taxon>
        <taxon>Pseudomonadota</taxon>
        <taxon>Alphaproteobacteria</taxon>
        <taxon>Maricaulales</taxon>
        <taxon>Maricaulaceae</taxon>
        <taxon>Marinicauda</taxon>
    </lineage>
</organism>